<organism evidence="1 2">
    <name type="scientific">Desulfonema magnum</name>
    <dbReference type="NCBI Taxonomy" id="45655"/>
    <lineage>
        <taxon>Bacteria</taxon>
        <taxon>Pseudomonadati</taxon>
        <taxon>Thermodesulfobacteriota</taxon>
        <taxon>Desulfobacteria</taxon>
        <taxon>Desulfobacterales</taxon>
        <taxon>Desulfococcaceae</taxon>
        <taxon>Desulfonema</taxon>
    </lineage>
</organism>
<sequence>MPDAVCPAKAFFSKKLRSHKNDDMCQMSDEIHGNILLS</sequence>
<gene>
    <name evidence="1" type="ORF">dnm_018960</name>
</gene>
<accession>A0A975BID5</accession>
<protein>
    <submittedName>
        <fullName evidence="1">Uncharacterized protein</fullName>
    </submittedName>
</protein>
<keyword evidence="2" id="KW-1185">Reference proteome</keyword>
<evidence type="ECO:0000313" key="1">
    <source>
        <dbReference type="EMBL" id="QTA85880.1"/>
    </source>
</evidence>
<dbReference type="AlphaFoldDB" id="A0A975BID5"/>
<dbReference type="Proteomes" id="UP000663722">
    <property type="component" value="Chromosome"/>
</dbReference>
<name>A0A975BID5_9BACT</name>
<reference evidence="1" key="1">
    <citation type="journal article" date="2021" name="Microb. Physiol.">
        <title>Proteogenomic Insights into the Physiology of Marine, Sulfate-Reducing, Filamentous Desulfonema limicola and Desulfonema magnum.</title>
        <authorList>
            <person name="Schnaars V."/>
            <person name="Wohlbrand L."/>
            <person name="Scheve S."/>
            <person name="Hinrichs C."/>
            <person name="Reinhardt R."/>
            <person name="Rabus R."/>
        </authorList>
    </citation>
    <scope>NUCLEOTIDE SEQUENCE</scope>
    <source>
        <strain evidence="1">4be13</strain>
    </source>
</reference>
<proteinExistence type="predicted"/>
<dbReference type="EMBL" id="CP061800">
    <property type="protein sequence ID" value="QTA85880.1"/>
    <property type="molecule type" value="Genomic_DNA"/>
</dbReference>
<evidence type="ECO:0000313" key="2">
    <source>
        <dbReference type="Proteomes" id="UP000663722"/>
    </source>
</evidence>
<dbReference type="KEGG" id="dmm:dnm_018960"/>